<dbReference type="Pfam" id="PF00474">
    <property type="entry name" value="SSF"/>
    <property type="match status" value="1"/>
</dbReference>
<dbReference type="OrthoDB" id="9814523at2"/>
<keyword evidence="4 8" id="KW-0812">Transmembrane</keyword>
<dbReference type="CDD" id="cd10322">
    <property type="entry name" value="SLC5sbd"/>
    <property type="match status" value="1"/>
</dbReference>
<evidence type="ECO:0000256" key="7">
    <source>
        <dbReference type="RuleBase" id="RU362091"/>
    </source>
</evidence>
<dbReference type="RefSeq" id="WP_006927818.1">
    <property type="nucleotide sequence ID" value="NZ_CM001402.1"/>
</dbReference>
<evidence type="ECO:0000256" key="4">
    <source>
        <dbReference type="ARBA" id="ARBA00022692"/>
    </source>
</evidence>
<keyword evidence="5 8" id="KW-1133">Transmembrane helix</keyword>
<name>H1XX44_CALAY</name>
<gene>
    <name evidence="9" type="ORF">Cabys_3975</name>
    <name evidence="10" type="ORF">Calab_1153</name>
</gene>
<protein>
    <submittedName>
        <fullName evidence="10">Na+/solute symporter</fullName>
    </submittedName>
    <submittedName>
        <fullName evidence="9">Solute:Na+ symporter, SSS family</fullName>
    </submittedName>
</protein>
<accession>H1XX44</accession>
<keyword evidence="3" id="KW-0813">Transport</keyword>
<feature type="transmembrane region" description="Helical" evidence="8">
    <location>
        <begin position="351"/>
        <end position="369"/>
    </location>
</feature>
<dbReference type="InParanoid" id="H1XX44"/>
<dbReference type="InterPro" id="IPR001734">
    <property type="entry name" value="Na/solute_symporter"/>
</dbReference>
<feature type="transmembrane region" description="Helical" evidence="8">
    <location>
        <begin position="435"/>
        <end position="456"/>
    </location>
</feature>
<feature type="transmembrane region" description="Helical" evidence="8">
    <location>
        <begin position="375"/>
        <end position="396"/>
    </location>
</feature>
<feature type="transmembrane region" description="Helical" evidence="8">
    <location>
        <begin position="220"/>
        <end position="237"/>
    </location>
</feature>
<dbReference type="PANTHER" id="PTHR48086">
    <property type="entry name" value="SODIUM/PROLINE SYMPORTER-RELATED"/>
    <property type="match status" value="1"/>
</dbReference>
<dbReference type="Proteomes" id="UP000183868">
    <property type="component" value="Chromosome"/>
</dbReference>
<feature type="transmembrane region" description="Helical" evidence="8">
    <location>
        <begin position="117"/>
        <end position="142"/>
    </location>
</feature>
<sequence length="464" mass="51826" precursor="true">MSSRLALDILPLLVYLILLFRVGLRARRSNADEKEFLLSGRQLTIPAFVATLVTTWYGGILGIGEFVYSSGVSAWLVMGLPYYVFALLFALFLAPRIRKAENVSIPDMMYRMHGKRVGAVSGLFVVLMTSPAPYILMLAVLLKYFLHWPLVPAIVVSAIISVSYVYWGGFRSVVQTDKLQFLFMFGGFLLLVFFLAFKVLPPAHLFERLDAQHLSFKGSLSWQQIVVWFSIASWTFIDPGFHQRCAAARSPQVARRGILISIVFWALFDGLTLLSGLYAFALLPGIEPILAYPALASQYLPPFLRGLFFVGLFATIMSTIDSYTFLSAIGIGRDLIWEMQKKKSADANKQVRFGLIVTGIIAVFMAYSIPSVVELWYSLGSLFIPPLIFPVLGAFWKKLKIPSSYFVTMMVGSFLIGLALFIWGRLQAVDGQAVYPFGVEPFFPAFAFSLAVLLIGKITRNAER</sequence>
<reference evidence="10 11" key="1">
    <citation type="submission" date="2011-09" db="EMBL/GenBank/DDBJ databases">
        <title>The permanent draft genome of Caldithrix abyssi DSM 13497.</title>
        <authorList>
            <consortium name="US DOE Joint Genome Institute (JGI-PGF)"/>
            <person name="Lucas S."/>
            <person name="Han J."/>
            <person name="Lapidus A."/>
            <person name="Bruce D."/>
            <person name="Goodwin L."/>
            <person name="Pitluck S."/>
            <person name="Peters L."/>
            <person name="Kyrpides N."/>
            <person name="Mavromatis K."/>
            <person name="Ivanova N."/>
            <person name="Mikhailova N."/>
            <person name="Chertkov O."/>
            <person name="Detter J.C."/>
            <person name="Tapia R."/>
            <person name="Han C."/>
            <person name="Land M."/>
            <person name="Hauser L."/>
            <person name="Markowitz V."/>
            <person name="Cheng J.-F."/>
            <person name="Hugenholtz P."/>
            <person name="Woyke T."/>
            <person name="Wu D."/>
            <person name="Spring S."/>
            <person name="Brambilla E."/>
            <person name="Klenk H.-P."/>
            <person name="Eisen J.A."/>
        </authorList>
    </citation>
    <scope>NUCLEOTIDE SEQUENCE [LARGE SCALE GENOMIC DNA]</scope>
    <source>
        <strain evidence="10 11">DSM 13497</strain>
    </source>
</reference>
<dbReference type="InterPro" id="IPR050277">
    <property type="entry name" value="Sodium:Solute_Symporter"/>
</dbReference>
<dbReference type="STRING" id="880073.Cabys_3975"/>
<dbReference type="GO" id="GO:0022857">
    <property type="term" value="F:transmembrane transporter activity"/>
    <property type="evidence" value="ECO:0007669"/>
    <property type="project" value="InterPro"/>
</dbReference>
<keyword evidence="6 8" id="KW-0472">Membrane</keyword>
<dbReference type="Gene3D" id="1.20.1730.10">
    <property type="entry name" value="Sodium/glucose cotransporter"/>
    <property type="match status" value="1"/>
</dbReference>
<feature type="transmembrane region" description="Helical" evidence="8">
    <location>
        <begin position="403"/>
        <end position="423"/>
    </location>
</feature>
<dbReference type="Proteomes" id="UP000004671">
    <property type="component" value="Chromosome"/>
</dbReference>
<evidence type="ECO:0000256" key="1">
    <source>
        <dbReference type="ARBA" id="ARBA00004141"/>
    </source>
</evidence>
<reference evidence="9 12" key="2">
    <citation type="submission" date="2016-11" db="EMBL/GenBank/DDBJ databases">
        <title>Genomic analysis of Caldithrix abyssi and proposal of a novel bacterial phylum Caldithrichaeota.</title>
        <authorList>
            <person name="Kublanov I."/>
            <person name="Sigalova O."/>
            <person name="Gavrilov S."/>
            <person name="Lebedinsky A."/>
            <person name="Ivanova N."/>
            <person name="Daum C."/>
            <person name="Reddy T."/>
            <person name="Klenk H.P."/>
            <person name="Goker M."/>
            <person name="Reva O."/>
            <person name="Miroshnichenko M."/>
            <person name="Kyprides N."/>
            <person name="Woyke T."/>
            <person name="Gelfand M."/>
        </authorList>
    </citation>
    <scope>NUCLEOTIDE SEQUENCE [LARGE SCALE GENOMIC DNA]</scope>
    <source>
        <strain evidence="9 12">LF13</strain>
    </source>
</reference>
<dbReference type="eggNOG" id="COG0591">
    <property type="taxonomic scope" value="Bacteria"/>
</dbReference>
<dbReference type="EMBL" id="CP018099">
    <property type="protein sequence ID" value="APF20720.1"/>
    <property type="molecule type" value="Genomic_DNA"/>
</dbReference>
<keyword evidence="11" id="KW-1185">Reference proteome</keyword>
<evidence type="ECO:0000313" key="9">
    <source>
        <dbReference type="EMBL" id="APF20720.1"/>
    </source>
</evidence>
<evidence type="ECO:0000313" key="11">
    <source>
        <dbReference type="Proteomes" id="UP000004671"/>
    </source>
</evidence>
<dbReference type="PROSITE" id="PS50283">
    <property type="entry name" value="NA_SOLUT_SYMP_3"/>
    <property type="match status" value="1"/>
</dbReference>
<dbReference type="AlphaFoldDB" id="H1XX44"/>
<feature type="transmembrane region" description="Helical" evidence="8">
    <location>
        <begin position="74"/>
        <end position="97"/>
    </location>
</feature>
<feature type="transmembrane region" description="Helical" evidence="8">
    <location>
        <begin position="6"/>
        <end position="24"/>
    </location>
</feature>
<evidence type="ECO:0000256" key="3">
    <source>
        <dbReference type="ARBA" id="ARBA00022448"/>
    </source>
</evidence>
<evidence type="ECO:0000313" key="12">
    <source>
        <dbReference type="Proteomes" id="UP000183868"/>
    </source>
</evidence>
<feature type="transmembrane region" description="Helical" evidence="8">
    <location>
        <begin position="179"/>
        <end position="200"/>
    </location>
</feature>
<feature type="transmembrane region" description="Helical" evidence="8">
    <location>
        <begin position="148"/>
        <end position="167"/>
    </location>
</feature>
<dbReference type="HOGENOM" id="CLU_018808_15_3_0"/>
<organism evidence="10 11">
    <name type="scientific">Caldithrix abyssi DSM 13497</name>
    <dbReference type="NCBI Taxonomy" id="880073"/>
    <lineage>
        <taxon>Bacteria</taxon>
        <taxon>Pseudomonadati</taxon>
        <taxon>Calditrichota</taxon>
        <taxon>Calditrichia</taxon>
        <taxon>Calditrichales</taxon>
        <taxon>Calditrichaceae</taxon>
        <taxon>Caldithrix</taxon>
    </lineage>
</organism>
<proteinExistence type="inferred from homology"/>
<dbReference type="EMBL" id="CM001402">
    <property type="protein sequence ID" value="EHO40781.1"/>
    <property type="molecule type" value="Genomic_DNA"/>
</dbReference>
<dbReference type="GO" id="GO:0005886">
    <property type="term" value="C:plasma membrane"/>
    <property type="evidence" value="ECO:0007669"/>
    <property type="project" value="TreeGrafter"/>
</dbReference>
<evidence type="ECO:0000256" key="8">
    <source>
        <dbReference type="SAM" id="Phobius"/>
    </source>
</evidence>
<comment type="subcellular location">
    <subcellularLocation>
        <location evidence="1">Membrane</location>
        <topology evidence="1">Multi-pass membrane protein</topology>
    </subcellularLocation>
</comment>
<evidence type="ECO:0000256" key="6">
    <source>
        <dbReference type="ARBA" id="ARBA00023136"/>
    </source>
</evidence>
<feature type="transmembrane region" description="Helical" evidence="8">
    <location>
        <begin position="45"/>
        <end position="68"/>
    </location>
</feature>
<feature type="transmembrane region" description="Helical" evidence="8">
    <location>
        <begin position="303"/>
        <end position="331"/>
    </location>
</feature>
<dbReference type="InterPro" id="IPR038377">
    <property type="entry name" value="Na/Glc_symporter_sf"/>
</dbReference>
<feature type="transmembrane region" description="Helical" evidence="8">
    <location>
        <begin position="258"/>
        <end position="283"/>
    </location>
</feature>
<evidence type="ECO:0000313" key="10">
    <source>
        <dbReference type="EMBL" id="EHO40781.1"/>
    </source>
</evidence>
<dbReference type="PANTHER" id="PTHR48086:SF7">
    <property type="entry name" value="SODIUM-SOLUTE SYMPORTER-RELATED"/>
    <property type="match status" value="1"/>
</dbReference>
<comment type="similarity">
    <text evidence="2 7">Belongs to the sodium:solute symporter (SSF) (TC 2.A.21) family.</text>
</comment>
<dbReference type="KEGG" id="caby:Cabys_3975"/>
<evidence type="ECO:0000256" key="5">
    <source>
        <dbReference type="ARBA" id="ARBA00022989"/>
    </source>
</evidence>
<evidence type="ECO:0000256" key="2">
    <source>
        <dbReference type="ARBA" id="ARBA00006434"/>
    </source>
</evidence>
<dbReference type="PaxDb" id="880073-Calab_1153"/>